<feature type="signal peptide" evidence="6">
    <location>
        <begin position="1"/>
        <end position="18"/>
    </location>
</feature>
<dbReference type="SUPFAM" id="SSF54001">
    <property type="entry name" value="Cysteine proteinases"/>
    <property type="match status" value="1"/>
</dbReference>
<keyword evidence="3 4" id="KW-0788">Thiol protease</keyword>
<dbReference type="PANTHER" id="PTHR10363">
    <property type="entry name" value="BLEOMYCIN HYDROLASE"/>
    <property type="match status" value="1"/>
</dbReference>
<evidence type="ECO:0000259" key="7">
    <source>
        <dbReference type="Pfam" id="PF00112"/>
    </source>
</evidence>
<dbReference type="GO" id="GO:0070005">
    <property type="term" value="F:cysteine-type aminopeptidase activity"/>
    <property type="evidence" value="ECO:0007669"/>
    <property type="project" value="InterPro"/>
</dbReference>
<feature type="active site" evidence="5">
    <location>
        <position position="347"/>
    </location>
</feature>
<dbReference type="GO" id="GO:0009636">
    <property type="term" value="P:response to toxic substance"/>
    <property type="evidence" value="ECO:0007669"/>
    <property type="project" value="TreeGrafter"/>
</dbReference>
<evidence type="ECO:0000313" key="9">
    <source>
        <dbReference type="Proteomes" id="UP000516305"/>
    </source>
</evidence>
<reference evidence="8 9" key="1">
    <citation type="submission" date="2020-08" db="EMBL/GenBank/DDBJ databases">
        <title>Croceimicrobium hydrocarbonivorans gen. nov., sp. nov., a novel marine bacterium isolated from a bacterial consortium that degrades polyethylene terephthalate.</title>
        <authorList>
            <person name="Liu R."/>
        </authorList>
    </citation>
    <scope>NUCLEOTIDE SEQUENCE [LARGE SCALE GENOMIC DNA]</scope>
    <source>
        <strain evidence="8 9">A20-9</strain>
    </source>
</reference>
<keyword evidence="9" id="KW-1185">Reference proteome</keyword>
<dbReference type="InterPro" id="IPR000668">
    <property type="entry name" value="Peptidase_C1A_C"/>
</dbReference>
<comment type="similarity">
    <text evidence="4">Belongs to the peptidase C1 family.</text>
</comment>
<evidence type="ECO:0000256" key="5">
    <source>
        <dbReference type="PIRSR" id="PIRSR005700-1"/>
    </source>
</evidence>
<dbReference type="PROSITE" id="PS00139">
    <property type="entry name" value="THIOL_PROTEASE_CYS"/>
    <property type="match status" value="1"/>
</dbReference>
<dbReference type="Proteomes" id="UP000516305">
    <property type="component" value="Chromosome"/>
</dbReference>
<dbReference type="Gene3D" id="3.90.70.10">
    <property type="entry name" value="Cysteine proteinases"/>
    <property type="match status" value="1"/>
</dbReference>
<dbReference type="InterPro" id="IPR038765">
    <property type="entry name" value="Papain-like_cys_pep_sf"/>
</dbReference>
<keyword evidence="6" id="KW-0732">Signal</keyword>
<feature type="domain" description="Peptidase C1A papain C-terminal" evidence="7">
    <location>
        <begin position="46"/>
        <end position="84"/>
    </location>
</feature>
<feature type="active site" evidence="5">
    <location>
        <position position="326"/>
    </location>
</feature>
<dbReference type="PANTHER" id="PTHR10363:SF2">
    <property type="entry name" value="BLEOMYCIN HYDROLASE"/>
    <property type="match status" value="1"/>
</dbReference>
<evidence type="ECO:0000256" key="2">
    <source>
        <dbReference type="ARBA" id="ARBA00022801"/>
    </source>
</evidence>
<sequence length="393" mass="44115">MKYRALFIGALLAGSASAQVDLINKVKDNGADTAGFNFTTVVDLEATPVKNQGRSGTCWSYATTGFVESEMLRMGKKPVDISEMFTVRNVYFDKAEKYVRLHGYLNFAQGGALPDVMYVIRKYGAVPQEVYEGLDYGTDINNHGELEGVLKSMLDEVIKNKNGSLTPVWREAVNATLDAYLGEYPESFEYEGKTYTPRSFADEYLGINPDDYVQLTSFTHNPFYEEVMIQVPDNWAWGKAYNVPLEDMMGALDVALNEGYTVAWATDVSEKGFSIRNGVAIVPATDYADMSKEERAAMFESPKPEKEITQENRQEAYDNYETTDDHGMLITGIVKDQEGNIYYIVKNSWGEKLTNDFRNGYLNASEAFVAYKTIGIMMHKDALPKSLRKKLGL</sequence>
<dbReference type="AlphaFoldDB" id="A0A7H0VDK9"/>
<keyword evidence="4 8" id="KW-0031">Aminopeptidase</keyword>
<evidence type="ECO:0000256" key="6">
    <source>
        <dbReference type="SAM" id="SignalP"/>
    </source>
</evidence>
<dbReference type="InterPro" id="IPR000169">
    <property type="entry name" value="Pept_cys_AS"/>
</dbReference>
<dbReference type="Pfam" id="PF03051">
    <property type="entry name" value="Peptidase_C1_2"/>
    <property type="match status" value="1"/>
</dbReference>
<evidence type="ECO:0000256" key="4">
    <source>
        <dbReference type="PIRNR" id="PIRNR005700"/>
    </source>
</evidence>
<accession>A0A7H0VDK9</accession>
<feature type="chain" id="PRO_5028992786" description="Aminopeptidase" evidence="6">
    <location>
        <begin position="19"/>
        <end position="393"/>
    </location>
</feature>
<dbReference type="PIRSF" id="PIRSF005700">
    <property type="entry name" value="PepC"/>
    <property type="match status" value="1"/>
</dbReference>
<organism evidence="8 9">
    <name type="scientific">Croceimicrobium hydrocarbonivorans</name>
    <dbReference type="NCBI Taxonomy" id="2761580"/>
    <lineage>
        <taxon>Bacteria</taxon>
        <taxon>Pseudomonadati</taxon>
        <taxon>Bacteroidota</taxon>
        <taxon>Flavobacteriia</taxon>
        <taxon>Flavobacteriales</taxon>
        <taxon>Owenweeksiaceae</taxon>
        <taxon>Croceimicrobium</taxon>
    </lineage>
</organism>
<evidence type="ECO:0000256" key="3">
    <source>
        <dbReference type="ARBA" id="ARBA00022807"/>
    </source>
</evidence>
<dbReference type="EMBL" id="CP060139">
    <property type="protein sequence ID" value="QNR23807.1"/>
    <property type="molecule type" value="Genomic_DNA"/>
</dbReference>
<dbReference type="GO" id="GO:0006508">
    <property type="term" value="P:proteolysis"/>
    <property type="evidence" value="ECO:0007669"/>
    <property type="project" value="UniProtKB-KW"/>
</dbReference>
<feature type="active site" evidence="5">
    <location>
        <position position="58"/>
    </location>
</feature>
<evidence type="ECO:0000256" key="1">
    <source>
        <dbReference type="ARBA" id="ARBA00022670"/>
    </source>
</evidence>
<keyword evidence="2 4" id="KW-0378">Hydrolase</keyword>
<dbReference type="KEGG" id="chyd:H4K34_15735"/>
<dbReference type="GO" id="GO:0043418">
    <property type="term" value="P:homocysteine catabolic process"/>
    <property type="evidence" value="ECO:0007669"/>
    <property type="project" value="TreeGrafter"/>
</dbReference>
<protein>
    <recommendedName>
        <fullName evidence="4">Aminopeptidase</fullName>
    </recommendedName>
</protein>
<evidence type="ECO:0000313" key="8">
    <source>
        <dbReference type="EMBL" id="QNR23807.1"/>
    </source>
</evidence>
<gene>
    <name evidence="8" type="ORF">H4K34_15735</name>
</gene>
<dbReference type="InterPro" id="IPR004134">
    <property type="entry name" value="Peptidase_C1B"/>
</dbReference>
<dbReference type="RefSeq" id="WP_210758342.1">
    <property type="nucleotide sequence ID" value="NZ_CP060139.1"/>
</dbReference>
<name>A0A7H0VDK9_9FLAO</name>
<dbReference type="Pfam" id="PF00112">
    <property type="entry name" value="Peptidase_C1"/>
    <property type="match status" value="1"/>
</dbReference>
<keyword evidence="1 4" id="KW-0645">Protease</keyword>
<dbReference type="GO" id="GO:0005737">
    <property type="term" value="C:cytoplasm"/>
    <property type="evidence" value="ECO:0007669"/>
    <property type="project" value="TreeGrafter"/>
</dbReference>
<proteinExistence type="inferred from homology"/>